<evidence type="ECO:0000313" key="6">
    <source>
        <dbReference type="EMBL" id="CAD8893034.1"/>
    </source>
</evidence>
<evidence type="ECO:0000256" key="4">
    <source>
        <dbReference type="SAM" id="SignalP"/>
    </source>
</evidence>
<keyword evidence="3" id="KW-0175">Coiled coil</keyword>
<dbReference type="InterPro" id="IPR013766">
    <property type="entry name" value="Thioredoxin_domain"/>
</dbReference>
<keyword evidence="2 4" id="KW-0732">Signal</keyword>
<dbReference type="SUPFAM" id="SSF52833">
    <property type="entry name" value="Thioredoxin-like"/>
    <property type="match status" value="1"/>
</dbReference>
<dbReference type="PRINTS" id="PR00421">
    <property type="entry name" value="THIOREDOXIN"/>
</dbReference>
<evidence type="ECO:0000256" key="2">
    <source>
        <dbReference type="ARBA" id="ARBA00022729"/>
    </source>
</evidence>
<evidence type="ECO:0000256" key="3">
    <source>
        <dbReference type="SAM" id="Coils"/>
    </source>
</evidence>
<dbReference type="GO" id="GO:0005783">
    <property type="term" value="C:endoplasmic reticulum"/>
    <property type="evidence" value="ECO:0007669"/>
    <property type="project" value="TreeGrafter"/>
</dbReference>
<feature type="coiled-coil region" evidence="3">
    <location>
        <begin position="148"/>
        <end position="193"/>
    </location>
</feature>
<feature type="signal peptide" evidence="4">
    <location>
        <begin position="1"/>
        <end position="17"/>
    </location>
</feature>
<feature type="chain" id="PRO_5035677161" description="Thioredoxin domain-containing protein" evidence="4">
    <location>
        <begin position="18"/>
        <end position="217"/>
    </location>
</feature>
<dbReference type="GO" id="GO:0003756">
    <property type="term" value="F:protein disulfide isomerase activity"/>
    <property type="evidence" value="ECO:0007669"/>
    <property type="project" value="TreeGrafter"/>
</dbReference>
<dbReference type="PANTHER" id="PTHR45672:SF3">
    <property type="entry name" value="THIOREDOXIN DOMAIN-CONTAINING PROTEIN 5"/>
    <property type="match status" value="1"/>
</dbReference>
<dbReference type="InterPro" id="IPR051063">
    <property type="entry name" value="PDI"/>
</dbReference>
<dbReference type="AlphaFoldDB" id="A0A6U5IVS2"/>
<dbReference type="PANTHER" id="PTHR45672">
    <property type="entry name" value="PROTEIN DISULFIDE-ISOMERASE C17H9.14C-RELATED"/>
    <property type="match status" value="1"/>
</dbReference>
<dbReference type="InterPro" id="IPR036249">
    <property type="entry name" value="Thioredoxin-like_sf"/>
</dbReference>
<sequence length="217" mass="23869">MKSIAVVAAFFTVGANAIEVTPDNFDSLTKGKTVFLKFYAPWCGHCKKLAPDWEKLEKEFESSDIGFVGSVDCTAGGKPICESNGVQGYPTLKWGDPSALEDYQGGRSLKDLTNFSKENLKPICSVSNIDLCDDDKKAQITKYQAMAKDDLKTAIEEKEKEIEDAEKYFKTEVEKLQKSYEGLMETKESTIAEVKNSGLSLMKSVKKAGASEGSDEL</sequence>
<dbReference type="Pfam" id="PF00085">
    <property type="entry name" value="Thioredoxin"/>
    <property type="match status" value="1"/>
</dbReference>
<proteinExistence type="inferred from homology"/>
<feature type="domain" description="Thioredoxin" evidence="5">
    <location>
        <begin position="2"/>
        <end position="121"/>
    </location>
</feature>
<dbReference type="GO" id="GO:0006457">
    <property type="term" value="P:protein folding"/>
    <property type="evidence" value="ECO:0007669"/>
    <property type="project" value="TreeGrafter"/>
</dbReference>
<dbReference type="Gene3D" id="3.40.30.10">
    <property type="entry name" value="Glutaredoxin"/>
    <property type="match status" value="1"/>
</dbReference>
<evidence type="ECO:0000259" key="5">
    <source>
        <dbReference type="PROSITE" id="PS51352"/>
    </source>
</evidence>
<dbReference type="PROSITE" id="PS00194">
    <property type="entry name" value="THIOREDOXIN_1"/>
    <property type="match status" value="1"/>
</dbReference>
<organism evidence="7">
    <name type="scientific">Corethron hystrix</name>
    <dbReference type="NCBI Taxonomy" id="216773"/>
    <lineage>
        <taxon>Eukaryota</taxon>
        <taxon>Sar</taxon>
        <taxon>Stramenopiles</taxon>
        <taxon>Ochrophyta</taxon>
        <taxon>Bacillariophyta</taxon>
        <taxon>Coscinodiscophyceae</taxon>
        <taxon>Corethrophycidae</taxon>
        <taxon>Corethrales</taxon>
        <taxon>Corethraceae</taxon>
        <taxon>Corethron</taxon>
    </lineage>
</organism>
<reference evidence="7" key="1">
    <citation type="submission" date="2021-01" db="EMBL/GenBank/DDBJ databases">
        <authorList>
            <person name="Corre E."/>
            <person name="Pelletier E."/>
            <person name="Niang G."/>
            <person name="Scheremetjew M."/>
            <person name="Finn R."/>
            <person name="Kale V."/>
            <person name="Holt S."/>
            <person name="Cochrane G."/>
            <person name="Meng A."/>
            <person name="Brown T."/>
            <person name="Cohen L."/>
        </authorList>
    </citation>
    <scope>NUCLEOTIDE SEQUENCE</scope>
    <source>
        <strain evidence="7">308</strain>
    </source>
</reference>
<evidence type="ECO:0000313" key="7">
    <source>
        <dbReference type="EMBL" id="CAD8893035.1"/>
    </source>
</evidence>
<comment type="similarity">
    <text evidence="1">Belongs to the protein disulfide isomerase family.</text>
</comment>
<dbReference type="PROSITE" id="PS51352">
    <property type="entry name" value="THIOREDOXIN_2"/>
    <property type="match status" value="1"/>
</dbReference>
<gene>
    <name evidence="6" type="ORF">CHYS00102_LOCUS20243</name>
    <name evidence="7" type="ORF">CHYS00102_LOCUS20244</name>
</gene>
<dbReference type="EMBL" id="HBFR01027957">
    <property type="protein sequence ID" value="CAD8893034.1"/>
    <property type="molecule type" value="Transcribed_RNA"/>
</dbReference>
<name>A0A6U5IVS2_9STRA</name>
<dbReference type="InterPro" id="IPR017937">
    <property type="entry name" value="Thioredoxin_CS"/>
</dbReference>
<evidence type="ECO:0000256" key="1">
    <source>
        <dbReference type="ARBA" id="ARBA00006347"/>
    </source>
</evidence>
<dbReference type="EMBL" id="HBFR01027958">
    <property type="protein sequence ID" value="CAD8893035.1"/>
    <property type="molecule type" value="Transcribed_RNA"/>
</dbReference>
<accession>A0A6U5IVS2</accession>
<protein>
    <recommendedName>
        <fullName evidence="5">Thioredoxin domain-containing protein</fullName>
    </recommendedName>
</protein>